<dbReference type="PANTHER" id="PTHR24229:SF53">
    <property type="entry name" value="NEUROPEPTIDE RECEPTOR 18"/>
    <property type="match status" value="1"/>
</dbReference>
<keyword evidence="2" id="KW-1003">Cell membrane</keyword>
<keyword evidence="8" id="KW-0807">Transducer</keyword>
<dbReference type="PROSITE" id="PS50262">
    <property type="entry name" value="G_PROTEIN_RECEP_F1_2"/>
    <property type="match status" value="1"/>
</dbReference>
<evidence type="ECO:0000256" key="4">
    <source>
        <dbReference type="ARBA" id="ARBA00022989"/>
    </source>
</evidence>
<feature type="transmembrane region" description="Helical" evidence="9">
    <location>
        <begin position="40"/>
        <end position="58"/>
    </location>
</feature>
<dbReference type="InterPro" id="IPR017452">
    <property type="entry name" value="GPCR_Rhodpsn_7TM"/>
</dbReference>
<protein>
    <recommendedName>
        <fullName evidence="10">G-protein coupled receptors family 1 profile domain-containing protein</fullName>
    </recommendedName>
</protein>
<evidence type="ECO:0000256" key="8">
    <source>
        <dbReference type="ARBA" id="ARBA00023224"/>
    </source>
</evidence>
<reference evidence="11 12" key="1">
    <citation type="submission" date="2013-05" db="EMBL/GenBank/DDBJ databases">
        <title>Draft genome of the parasitic nematode Anyclostoma ceylanicum.</title>
        <authorList>
            <person name="Mitreva M."/>
        </authorList>
    </citation>
    <scope>NUCLEOTIDE SEQUENCE [LARGE SCALE GENOMIC DNA]</scope>
</reference>
<dbReference type="PANTHER" id="PTHR24229">
    <property type="entry name" value="NEUROPEPTIDES RECEPTOR"/>
    <property type="match status" value="1"/>
</dbReference>
<accession>A0A0D6LFT0</accession>
<keyword evidence="12" id="KW-1185">Reference proteome</keyword>
<sequence>MAIASFYALLFILGTCGNAAILAVAYYVKASDSRSKHNTTLIYICVLSIVDFLSMLPLPMTIVDQELIIHEKFDLEQRTITKMHLYKCVDDLGDTLFVVFTLYCFLLAYLMPLLFMIYFYYGMLLRLFKQARIIQQGITGRGKQYAKKTR</sequence>
<feature type="domain" description="G-protein coupled receptors family 1 profile" evidence="10">
    <location>
        <begin position="1"/>
        <end position="150"/>
    </location>
</feature>
<evidence type="ECO:0000313" key="12">
    <source>
        <dbReference type="Proteomes" id="UP000054495"/>
    </source>
</evidence>
<dbReference type="SUPFAM" id="SSF81321">
    <property type="entry name" value="Family A G protein-coupled receptor-like"/>
    <property type="match status" value="1"/>
</dbReference>
<proteinExistence type="predicted"/>
<evidence type="ECO:0000256" key="3">
    <source>
        <dbReference type="ARBA" id="ARBA00022692"/>
    </source>
</evidence>
<name>A0A0D6LFT0_9BILA</name>
<keyword evidence="4 9" id="KW-1133">Transmembrane helix</keyword>
<evidence type="ECO:0000256" key="1">
    <source>
        <dbReference type="ARBA" id="ARBA00004651"/>
    </source>
</evidence>
<dbReference type="GO" id="GO:0005886">
    <property type="term" value="C:plasma membrane"/>
    <property type="evidence" value="ECO:0007669"/>
    <property type="project" value="UniProtKB-SubCell"/>
</dbReference>
<evidence type="ECO:0000256" key="2">
    <source>
        <dbReference type="ARBA" id="ARBA00022475"/>
    </source>
</evidence>
<comment type="subcellular location">
    <subcellularLocation>
        <location evidence="1">Cell membrane</location>
        <topology evidence="1">Multi-pass membrane protein</topology>
    </subcellularLocation>
</comment>
<feature type="transmembrane region" description="Helical" evidence="9">
    <location>
        <begin position="96"/>
        <end position="121"/>
    </location>
</feature>
<dbReference type="GO" id="GO:0042277">
    <property type="term" value="F:peptide binding"/>
    <property type="evidence" value="ECO:0007669"/>
    <property type="project" value="TreeGrafter"/>
</dbReference>
<dbReference type="Proteomes" id="UP000054495">
    <property type="component" value="Unassembled WGS sequence"/>
</dbReference>
<dbReference type="GO" id="GO:0004930">
    <property type="term" value="F:G protein-coupled receptor activity"/>
    <property type="evidence" value="ECO:0007669"/>
    <property type="project" value="UniProtKB-KW"/>
</dbReference>
<evidence type="ECO:0000259" key="10">
    <source>
        <dbReference type="PROSITE" id="PS50262"/>
    </source>
</evidence>
<keyword evidence="6 9" id="KW-0472">Membrane</keyword>
<feature type="transmembrane region" description="Helical" evidence="9">
    <location>
        <begin position="6"/>
        <end position="28"/>
    </location>
</feature>
<evidence type="ECO:0000256" key="9">
    <source>
        <dbReference type="SAM" id="Phobius"/>
    </source>
</evidence>
<organism evidence="11 12">
    <name type="scientific">Ancylostoma ceylanicum</name>
    <dbReference type="NCBI Taxonomy" id="53326"/>
    <lineage>
        <taxon>Eukaryota</taxon>
        <taxon>Metazoa</taxon>
        <taxon>Ecdysozoa</taxon>
        <taxon>Nematoda</taxon>
        <taxon>Chromadorea</taxon>
        <taxon>Rhabditida</taxon>
        <taxon>Rhabditina</taxon>
        <taxon>Rhabditomorpha</taxon>
        <taxon>Strongyloidea</taxon>
        <taxon>Ancylostomatidae</taxon>
        <taxon>Ancylostomatinae</taxon>
        <taxon>Ancylostoma</taxon>
    </lineage>
</organism>
<gene>
    <name evidence="11" type="ORF">ANCCEY_09987</name>
</gene>
<dbReference type="Gene3D" id="1.20.1070.10">
    <property type="entry name" value="Rhodopsin 7-helix transmembrane proteins"/>
    <property type="match status" value="2"/>
</dbReference>
<dbReference type="EMBL" id="KE125151">
    <property type="protein sequence ID" value="EPB70930.1"/>
    <property type="molecule type" value="Genomic_DNA"/>
</dbReference>
<keyword evidence="3 9" id="KW-0812">Transmembrane</keyword>
<keyword evidence="5" id="KW-0297">G-protein coupled receptor</keyword>
<evidence type="ECO:0000256" key="6">
    <source>
        <dbReference type="ARBA" id="ARBA00023136"/>
    </source>
</evidence>
<evidence type="ECO:0000256" key="7">
    <source>
        <dbReference type="ARBA" id="ARBA00023170"/>
    </source>
</evidence>
<evidence type="ECO:0000313" key="11">
    <source>
        <dbReference type="EMBL" id="EPB70930.1"/>
    </source>
</evidence>
<dbReference type="AlphaFoldDB" id="A0A0D6LFT0"/>
<dbReference type="GO" id="GO:0043005">
    <property type="term" value="C:neuron projection"/>
    <property type="evidence" value="ECO:0007669"/>
    <property type="project" value="TreeGrafter"/>
</dbReference>
<keyword evidence="7" id="KW-0675">Receptor</keyword>
<evidence type="ECO:0000256" key="5">
    <source>
        <dbReference type="ARBA" id="ARBA00023040"/>
    </source>
</evidence>